<dbReference type="EMBL" id="FMZP01000048">
    <property type="protein sequence ID" value="SDD77819.1"/>
    <property type="molecule type" value="Genomic_DNA"/>
</dbReference>
<evidence type="ECO:0000256" key="2">
    <source>
        <dbReference type="SAM" id="Phobius"/>
    </source>
</evidence>
<reference evidence="3 4" key="1">
    <citation type="submission" date="2016-10" db="EMBL/GenBank/DDBJ databases">
        <authorList>
            <person name="Varghese N."/>
            <person name="Submissions S."/>
        </authorList>
    </citation>
    <scope>NUCLEOTIDE SEQUENCE [LARGE SCALE GENOMIC DNA]</scope>
    <source>
        <strain evidence="3 4">CDM_1</strain>
    </source>
</reference>
<protein>
    <submittedName>
        <fullName evidence="3">Uncharacterized protein</fullName>
    </submittedName>
</protein>
<sequence>MATSDSAPPRTETGPRSVSEALRSTRPATTVVRLVVYLKRWPAYLLAVCWPGTGHLYRRQWARGCSWAALYGTALLFLSSGTILAAGSVTDPLLVTALRLETVAFVDVAMPLTVLVCSVLDLFTRDMLDN</sequence>
<evidence type="ECO:0000256" key="1">
    <source>
        <dbReference type="SAM" id="MobiDB-lite"/>
    </source>
</evidence>
<organism evidence="3 4">
    <name type="scientific">Natrinema hispanicum</name>
    <dbReference type="NCBI Taxonomy" id="392421"/>
    <lineage>
        <taxon>Archaea</taxon>
        <taxon>Methanobacteriati</taxon>
        <taxon>Methanobacteriota</taxon>
        <taxon>Stenosarchaea group</taxon>
        <taxon>Halobacteria</taxon>
        <taxon>Halobacteriales</taxon>
        <taxon>Natrialbaceae</taxon>
        <taxon>Natrinema</taxon>
    </lineage>
</organism>
<keyword evidence="2" id="KW-0812">Transmembrane</keyword>
<keyword evidence="2" id="KW-0472">Membrane</keyword>
<proteinExistence type="predicted"/>
<dbReference type="RefSeq" id="WP_223174797.1">
    <property type="nucleotide sequence ID" value="NZ_FMZP01000048.1"/>
</dbReference>
<keyword evidence="2" id="KW-1133">Transmembrane helix</keyword>
<evidence type="ECO:0000313" key="4">
    <source>
        <dbReference type="Proteomes" id="UP000324021"/>
    </source>
</evidence>
<gene>
    <name evidence="3" type="ORF">SAMN05192552_10484</name>
</gene>
<name>A0A1G6XHY9_9EURY</name>
<feature type="region of interest" description="Disordered" evidence="1">
    <location>
        <begin position="1"/>
        <end position="22"/>
    </location>
</feature>
<evidence type="ECO:0000313" key="3">
    <source>
        <dbReference type="EMBL" id="SDD77819.1"/>
    </source>
</evidence>
<accession>A0A1G6XHY9</accession>
<dbReference type="AlphaFoldDB" id="A0A1G6XHY9"/>
<feature type="transmembrane region" description="Helical" evidence="2">
    <location>
        <begin position="102"/>
        <end position="123"/>
    </location>
</feature>
<feature type="transmembrane region" description="Helical" evidence="2">
    <location>
        <begin position="69"/>
        <end position="90"/>
    </location>
</feature>
<dbReference type="Proteomes" id="UP000324021">
    <property type="component" value="Unassembled WGS sequence"/>
</dbReference>